<dbReference type="Proteomes" id="UP000319817">
    <property type="component" value="Chromosome"/>
</dbReference>
<dbReference type="AlphaFoldDB" id="A0A517P3I9"/>
<proteinExistence type="predicted"/>
<keyword evidence="2" id="KW-1185">Reference proteome</keyword>
<evidence type="ECO:0000313" key="1">
    <source>
        <dbReference type="EMBL" id="QDT13932.1"/>
    </source>
</evidence>
<reference evidence="1 2" key="1">
    <citation type="submission" date="2019-02" db="EMBL/GenBank/DDBJ databases">
        <title>Deep-cultivation of Planctomycetes and their phenomic and genomic characterization uncovers novel biology.</title>
        <authorList>
            <person name="Wiegand S."/>
            <person name="Jogler M."/>
            <person name="Boedeker C."/>
            <person name="Pinto D."/>
            <person name="Vollmers J."/>
            <person name="Rivas-Marin E."/>
            <person name="Kohn T."/>
            <person name="Peeters S.H."/>
            <person name="Heuer A."/>
            <person name="Rast P."/>
            <person name="Oberbeckmann S."/>
            <person name="Bunk B."/>
            <person name="Jeske O."/>
            <person name="Meyerdierks A."/>
            <person name="Storesund J.E."/>
            <person name="Kallscheuer N."/>
            <person name="Luecker S."/>
            <person name="Lage O.M."/>
            <person name="Pohl T."/>
            <person name="Merkel B.J."/>
            <person name="Hornburger P."/>
            <person name="Mueller R.-W."/>
            <person name="Bruemmer F."/>
            <person name="Labrenz M."/>
            <person name="Spormann A.M."/>
            <person name="Op den Camp H."/>
            <person name="Overmann J."/>
            <person name="Amann R."/>
            <person name="Jetten M.S.M."/>
            <person name="Mascher T."/>
            <person name="Medema M.H."/>
            <person name="Devos D.P."/>
            <person name="Kaster A.-K."/>
            <person name="Ovreas L."/>
            <person name="Rohde M."/>
            <person name="Galperin M.Y."/>
            <person name="Jogler C."/>
        </authorList>
    </citation>
    <scope>NUCLEOTIDE SEQUENCE [LARGE SCALE GENOMIC DNA]</scope>
    <source>
        <strain evidence="1 2">K23_9</strain>
    </source>
</reference>
<gene>
    <name evidence="1" type="ORF">K239x_59520</name>
</gene>
<accession>A0A517P3I9</accession>
<dbReference type="EMBL" id="CP036526">
    <property type="protein sequence ID" value="QDT13932.1"/>
    <property type="molecule type" value="Genomic_DNA"/>
</dbReference>
<name>A0A517P3I9_9BACT</name>
<sequence>MRELSVDKLGDLRRKSGEHFSEGSIVRDILENPEDIA</sequence>
<protein>
    <submittedName>
        <fullName evidence="1">Uncharacterized protein</fullName>
    </submittedName>
</protein>
<evidence type="ECO:0000313" key="2">
    <source>
        <dbReference type="Proteomes" id="UP000319817"/>
    </source>
</evidence>
<organism evidence="1 2">
    <name type="scientific">Stieleria marina</name>
    <dbReference type="NCBI Taxonomy" id="1930275"/>
    <lineage>
        <taxon>Bacteria</taxon>
        <taxon>Pseudomonadati</taxon>
        <taxon>Planctomycetota</taxon>
        <taxon>Planctomycetia</taxon>
        <taxon>Pirellulales</taxon>
        <taxon>Pirellulaceae</taxon>
        <taxon>Stieleria</taxon>
    </lineage>
</organism>